<comment type="caution">
    <text evidence="2">The sequence shown here is derived from an EMBL/GenBank/DDBJ whole genome shotgun (WGS) entry which is preliminary data.</text>
</comment>
<dbReference type="SUPFAM" id="SSF50199">
    <property type="entry name" value="Staphylococcal nuclease"/>
    <property type="match status" value="1"/>
</dbReference>
<organism evidence="2 3">
    <name type="scientific">Alteriqipengyuania abyssalis</name>
    <dbReference type="NCBI Taxonomy" id="2860200"/>
    <lineage>
        <taxon>Bacteria</taxon>
        <taxon>Pseudomonadati</taxon>
        <taxon>Pseudomonadota</taxon>
        <taxon>Alphaproteobacteria</taxon>
        <taxon>Sphingomonadales</taxon>
        <taxon>Erythrobacteraceae</taxon>
        <taxon>Alteriqipengyuania</taxon>
    </lineage>
</organism>
<reference evidence="2 3" key="1">
    <citation type="submission" date="2021-07" db="EMBL/GenBank/DDBJ databases">
        <title>Alteriqipengyuania abyssalis NZ-12B nov, sp.nov isolated from deep sea sponge in pacific ocean.</title>
        <authorList>
            <person name="Tareen S."/>
            <person name="Wink J."/>
        </authorList>
    </citation>
    <scope>NUCLEOTIDE SEQUENCE [LARGE SCALE GENOMIC DNA]</scope>
    <source>
        <strain evidence="2 3">NZ-12B</strain>
    </source>
</reference>
<evidence type="ECO:0000313" key="2">
    <source>
        <dbReference type="EMBL" id="MBY8337921.1"/>
    </source>
</evidence>
<dbReference type="Pfam" id="PF00565">
    <property type="entry name" value="SNase"/>
    <property type="match status" value="1"/>
</dbReference>
<dbReference type="PROSITE" id="PS50830">
    <property type="entry name" value="TNASE_3"/>
    <property type="match status" value="1"/>
</dbReference>
<feature type="domain" description="TNase-like" evidence="1">
    <location>
        <begin position="24"/>
        <end position="119"/>
    </location>
</feature>
<gene>
    <name evidence="2" type="ORF">KYN89_12795</name>
</gene>
<dbReference type="RefSeq" id="WP_222825408.1">
    <property type="nucleotide sequence ID" value="NZ_JAHWXP010000003.1"/>
</dbReference>
<proteinExistence type="predicted"/>
<dbReference type="Proteomes" id="UP000759298">
    <property type="component" value="Unassembled WGS sequence"/>
</dbReference>
<evidence type="ECO:0000313" key="3">
    <source>
        <dbReference type="Proteomes" id="UP000759298"/>
    </source>
</evidence>
<name>A0ABS7PFS8_9SPHN</name>
<dbReference type="Gene3D" id="2.40.50.90">
    <property type="match status" value="1"/>
</dbReference>
<protein>
    <submittedName>
        <fullName evidence="2">Thermonuclease family protein</fullName>
    </submittedName>
</protein>
<evidence type="ECO:0000259" key="1">
    <source>
        <dbReference type="PROSITE" id="PS50830"/>
    </source>
</evidence>
<accession>A0ABS7PFS8</accession>
<dbReference type="EMBL" id="JAHWXP010000003">
    <property type="protein sequence ID" value="MBY8337921.1"/>
    <property type="molecule type" value="Genomic_DNA"/>
</dbReference>
<keyword evidence="3" id="KW-1185">Reference proteome</keyword>
<dbReference type="InterPro" id="IPR016071">
    <property type="entry name" value="Staphylococal_nuclease_OB-fold"/>
</dbReference>
<sequence length="128" mass="14197">MLSLAAALLAFIQVDAERVQFTICGSERRVTCVVDGDTFWLHRVKYRVADIDAPEVSQPECEREALLGDAATLRLVQLLNDGAFSLTTHGKDRYGRTLATVSRSSISLGESLVNEGLARRWGDRRGWC</sequence>
<dbReference type="InterPro" id="IPR035437">
    <property type="entry name" value="SNase_OB-fold_sf"/>
</dbReference>